<dbReference type="GeneID" id="14923438"/>
<accession>L8HDP2</accession>
<keyword evidence="3" id="KW-1185">Reference proteome</keyword>
<protein>
    <submittedName>
        <fullName evidence="2">BolA2 protein</fullName>
    </submittedName>
</protein>
<dbReference type="PANTHER" id="PTHR12735:SF27">
    <property type="entry name" value="BOLA-LIKE PROTEIN 2"/>
    <property type="match status" value="1"/>
</dbReference>
<dbReference type="Gene3D" id="3.10.20.90">
    <property type="entry name" value="Phosphatidylinositol 3-kinase Catalytic Subunit, Chain A, domain 1"/>
    <property type="match status" value="1"/>
</dbReference>
<dbReference type="KEGG" id="acan:ACA1_142010"/>
<dbReference type="EMBL" id="KB007883">
    <property type="protein sequence ID" value="ELR22511.1"/>
    <property type="molecule type" value="Genomic_DNA"/>
</dbReference>
<dbReference type="RefSeq" id="XP_004349599.1">
    <property type="nucleotide sequence ID" value="XM_004349549.1"/>
</dbReference>
<dbReference type="GO" id="GO:0006879">
    <property type="term" value="P:intracellular iron ion homeostasis"/>
    <property type="evidence" value="ECO:0007669"/>
    <property type="project" value="InterPro"/>
</dbReference>
<dbReference type="GO" id="GO:0051537">
    <property type="term" value="F:2 iron, 2 sulfur cluster binding"/>
    <property type="evidence" value="ECO:0007669"/>
    <property type="project" value="InterPro"/>
</dbReference>
<dbReference type="PIRSF" id="PIRSF003113">
    <property type="entry name" value="BolA"/>
    <property type="match status" value="1"/>
</dbReference>
<comment type="similarity">
    <text evidence="1">Belongs to the BolA/IbaG family.</text>
</comment>
<dbReference type="Proteomes" id="UP000011083">
    <property type="component" value="Unassembled WGS sequence"/>
</dbReference>
<dbReference type="OrthoDB" id="4983at2759"/>
<evidence type="ECO:0000256" key="1">
    <source>
        <dbReference type="RuleBase" id="RU003860"/>
    </source>
</evidence>
<proteinExistence type="inferred from homology"/>
<dbReference type="InterPro" id="IPR045115">
    <property type="entry name" value="BOL2"/>
</dbReference>
<gene>
    <name evidence="2" type="ORF">ACA1_142010</name>
</gene>
<dbReference type="AlphaFoldDB" id="L8HDP2"/>
<evidence type="ECO:0000313" key="2">
    <source>
        <dbReference type="EMBL" id="ELR22511.1"/>
    </source>
</evidence>
<name>L8HDP2_ACACF</name>
<dbReference type="Pfam" id="PF01722">
    <property type="entry name" value="BolA"/>
    <property type="match status" value="1"/>
</dbReference>
<sequence>MSATGITEEIVATVLKEKLTTEHVEAHDFSDGCGAKFDLIVVTKEFEGKPLLDRHRLVNEALKDLMPKIHAVTMKTWTPAQWETKKPQA</sequence>
<dbReference type="VEuPathDB" id="AmoebaDB:ACA1_142010"/>
<dbReference type="STRING" id="1257118.L8HDP2"/>
<dbReference type="SUPFAM" id="SSF82657">
    <property type="entry name" value="BolA-like"/>
    <property type="match status" value="1"/>
</dbReference>
<dbReference type="GO" id="GO:0005829">
    <property type="term" value="C:cytosol"/>
    <property type="evidence" value="ECO:0007669"/>
    <property type="project" value="TreeGrafter"/>
</dbReference>
<dbReference type="InterPro" id="IPR036065">
    <property type="entry name" value="BolA-like_sf"/>
</dbReference>
<dbReference type="OMA" id="PRHKLYK"/>
<reference evidence="2 3" key="1">
    <citation type="journal article" date="2013" name="Genome Biol.">
        <title>Genome of Acanthamoeba castellanii highlights extensive lateral gene transfer and early evolution of tyrosine kinase signaling.</title>
        <authorList>
            <person name="Clarke M."/>
            <person name="Lohan A.J."/>
            <person name="Liu B."/>
            <person name="Lagkouvardos I."/>
            <person name="Roy S."/>
            <person name="Zafar N."/>
            <person name="Bertelli C."/>
            <person name="Schilde C."/>
            <person name="Kianianmomeni A."/>
            <person name="Burglin T.R."/>
            <person name="Frech C."/>
            <person name="Turcotte B."/>
            <person name="Kopec K.O."/>
            <person name="Synnott J.M."/>
            <person name="Choo C."/>
            <person name="Paponov I."/>
            <person name="Finkler A."/>
            <person name="Soon Heng Tan C."/>
            <person name="Hutchins A.P."/>
            <person name="Weinmeier T."/>
            <person name="Rattei T."/>
            <person name="Chu J.S."/>
            <person name="Gimenez G."/>
            <person name="Irimia M."/>
            <person name="Rigden D.J."/>
            <person name="Fitzpatrick D.A."/>
            <person name="Lorenzo-Morales J."/>
            <person name="Bateman A."/>
            <person name="Chiu C.H."/>
            <person name="Tang P."/>
            <person name="Hegemann P."/>
            <person name="Fromm H."/>
            <person name="Raoult D."/>
            <person name="Greub G."/>
            <person name="Miranda-Saavedra D."/>
            <person name="Chen N."/>
            <person name="Nash P."/>
            <person name="Ginger M.L."/>
            <person name="Horn M."/>
            <person name="Schaap P."/>
            <person name="Caler L."/>
            <person name="Loftus B."/>
        </authorList>
    </citation>
    <scope>NUCLEOTIDE SEQUENCE [LARGE SCALE GENOMIC DNA]</scope>
    <source>
        <strain evidence="2 3">Neff</strain>
    </source>
</reference>
<dbReference type="PANTHER" id="PTHR12735">
    <property type="entry name" value="BOLA-LIKE PROTEIN-RELATED"/>
    <property type="match status" value="1"/>
</dbReference>
<organism evidence="2 3">
    <name type="scientific">Acanthamoeba castellanii (strain ATCC 30010 / Neff)</name>
    <dbReference type="NCBI Taxonomy" id="1257118"/>
    <lineage>
        <taxon>Eukaryota</taxon>
        <taxon>Amoebozoa</taxon>
        <taxon>Discosea</taxon>
        <taxon>Longamoebia</taxon>
        <taxon>Centramoebida</taxon>
        <taxon>Acanthamoebidae</taxon>
        <taxon>Acanthamoeba</taxon>
    </lineage>
</organism>
<dbReference type="GO" id="GO:0051604">
    <property type="term" value="P:protein maturation"/>
    <property type="evidence" value="ECO:0007669"/>
    <property type="project" value="InterPro"/>
</dbReference>
<dbReference type="InterPro" id="IPR002634">
    <property type="entry name" value="BolA"/>
</dbReference>
<evidence type="ECO:0000313" key="3">
    <source>
        <dbReference type="Proteomes" id="UP000011083"/>
    </source>
</evidence>
<dbReference type="GO" id="GO:0005634">
    <property type="term" value="C:nucleus"/>
    <property type="evidence" value="ECO:0007669"/>
    <property type="project" value="TreeGrafter"/>
</dbReference>